<organism evidence="1 2">
    <name type="scientific">Phytophthora megakarya</name>
    <dbReference type="NCBI Taxonomy" id="4795"/>
    <lineage>
        <taxon>Eukaryota</taxon>
        <taxon>Sar</taxon>
        <taxon>Stramenopiles</taxon>
        <taxon>Oomycota</taxon>
        <taxon>Peronosporomycetes</taxon>
        <taxon>Peronosporales</taxon>
        <taxon>Peronosporaceae</taxon>
        <taxon>Phytophthora</taxon>
    </lineage>
</organism>
<evidence type="ECO:0008006" key="3">
    <source>
        <dbReference type="Google" id="ProtNLM"/>
    </source>
</evidence>
<dbReference type="Proteomes" id="UP000198211">
    <property type="component" value="Unassembled WGS sequence"/>
</dbReference>
<dbReference type="OrthoDB" id="126689at2759"/>
<dbReference type="EMBL" id="NBNE01004716">
    <property type="protein sequence ID" value="OWZ04905.1"/>
    <property type="molecule type" value="Genomic_DNA"/>
</dbReference>
<accession>A0A225VHU2</accession>
<name>A0A225VHU2_9STRA</name>
<reference evidence="2" key="1">
    <citation type="submission" date="2017-03" db="EMBL/GenBank/DDBJ databases">
        <title>Phytopthora megakarya and P. palmivora, two closely related causual agents of cacao black pod achieved similar genome size and gene model numbers by different mechanisms.</title>
        <authorList>
            <person name="Ali S."/>
            <person name="Shao J."/>
            <person name="Larry D.J."/>
            <person name="Kronmiller B."/>
            <person name="Shen D."/>
            <person name="Strem M.D."/>
            <person name="Melnick R.L."/>
            <person name="Guiltinan M.J."/>
            <person name="Tyler B.M."/>
            <person name="Meinhardt L.W."/>
            <person name="Bailey B.A."/>
        </authorList>
    </citation>
    <scope>NUCLEOTIDE SEQUENCE [LARGE SCALE GENOMIC DNA]</scope>
    <source>
        <strain evidence="2">zdho120</strain>
    </source>
</reference>
<comment type="caution">
    <text evidence="1">The sequence shown here is derived from an EMBL/GenBank/DDBJ whole genome shotgun (WGS) entry which is preliminary data.</text>
</comment>
<evidence type="ECO:0000313" key="2">
    <source>
        <dbReference type="Proteomes" id="UP000198211"/>
    </source>
</evidence>
<protein>
    <recommendedName>
        <fullName evidence="3">Reverse transcriptase</fullName>
    </recommendedName>
</protein>
<sequence>MHGNCVESWLNGLGNIRKPLDDESEVNIGTDEPDAHELILKLLRAYRGLANAQCECLPDTTLNVEHHIDTGDAASIMMRRRRQAQTEDAVIDRNVDVMLGAGVIEHGDGA</sequence>
<keyword evidence="2" id="KW-1185">Reference proteome</keyword>
<evidence type="ECO:0000313" key="1">
    <source>
        <dbReference type="EMBL" id="OWZ04905.1"/>
    </source>
</evidence>
<gene>
    <name evidence="1" type="ORF">PHMEG_00023113</name>
</gene>
<dbReference type="AlphaFoldDB" id="A0A225VHU2"/>
<proteinExistence type="predicted"/>